<evidence type="ECO:0000256" key="1">
    <source>
        <dbReference type="ARBA" id="ARBA00022723"/>
    </source>
</evidence>
<dbReference type="SUPFAM" id="SSF55920">
    <property type="entry name" value="Creatinase/aminopeptidase"/>
    <property type="match status" value="1"/>
</dbReference>
<evidence type="ECO:0000313" key="6">
    <source>
        <dbReference type="Proteomes" id="UP000008957"/>
    </source>
</evidence>
<dbReference type="InterPro" id="IPR000587">
    <property type="entry name" value="Creatinase_N"/>
</dbReference>
<dbReference type="GO" id="GO:0046872">
    <property type="term" value="F:metal ion binding"/>
    <property type="evidence" value="ECO:0007669"/>
    <property type="project" value="UniProtKB-KW"/>
</dbReference>
<evidence type="ECO:0000313" key="5">
    <source>
        <dbReference type="EMBL" id="CBL28045.1"/>
    </source>
</evidence>
<dbReference type="Proteomes" id="UP000008957">
    <property type="component" value="Chromosome"/>
</dbReference>
<dbReference type="PRINTS" id="PR00599">
    <property type="entry name" value="MAPEPTIDASE"/>
</dbReference>
<dbReference type="GO" id="GO:0008235">
    <property type="term" value="F:metalloexopeptidase activity"/>
    <property type="evidence" value="ECO:0007669"/>
    <property type="project" value="UniProtKB-ARBA"/>
</dbReference>
<dbReference type="KEGG" id="sbr:SY1_06860"/>
<dbReference type="GO" id="GO:0102009">
    <property type="term" value="F:proline dipeptidase activity"/>
    <property type="evidence" value="ECO:0007669"/>
    <property type="project" value="UniProtKB-EC"/>
</dbReference>
<dbReference type="Pfam" id="PF01321">
    <property type="entry name" value="Creatinase_N"/>
    <property type="match status" value="1"/>
</dbReference>
<dbReference type="EMBL" id="FP929056">
    <property type="protein sequence ID" value="CBL28045.1"/>
    <property type="molecule type" value="Genomic_DNA"/>
</dbReference>
<dbReference type="PROSITE" id="PS00491">
    <property type="entry name" value="PROLINE_PEPTIDASE"/>
    <property type="match status" value="1"/>
</dbReference>
<keyword evidence="5" id="KW-0224">Dipeptidase</keyword>
<dbReference type="EC" id="3.4.11.9" evidence="5"/>
<accession>A0AB94IWA0</accession>
<evidence type="ECO:0000259" key="3">
    <source>
        <dbReference type="Pfam" id="PF00557"/>
    </source>
</evidence>
<organism evidence="5 6">
    <name type="scientific">Fretibacterium fastidiosum</name>
    <dbReference type="NCBI Taxonomy" id="651822"/>
    <lineage>
        <taxon>Bacteria</taxon>
        <taxon>Thermotogati</taxon>
        <taxon>Synergistota</taxon>
        <taxon>Synergistia</taxon>
        <taxon>Synergistales</taxon>
        <taxon>Aminobacteriaceae</taxon>
        <taxon>Fretibacterium</taxon>
    </lineage>
</organism>
<evidence type="ECO:0000256" key="2">
    <source>
        <dbReference type="ARBA" id="ARBA00022801"/>
    </source>
</evidence>
<dbReference type="InterPro" id="IPR029149">
    <property type="entry name" value="Creatin/AminoP/Spt16_N"/>
</dbReference>
<feature type="domain" description="Creatinase N-terminal" evidence="4">
    <location>
        <begin position="9"/>
        <end position="136"/>
    </location>
</feature>
<dbReference type="PANTHER" id="PTHR46112:SF3">
    <property type="entry name" value="AMINOPEPTIDASE YPDF"/>
    <property type="match status" value="1"/>
</dbReference>
<keyword evidence="2 5" id="KW-0378">Hydrolase</keyword>
<keyword evidence="6" id="KW-1185">Reference proteome</keyword>
<dbReference type="GO" id="GO:0004177">
    <property type="term" value="F:aminopeptidase activity"/>
    <property type="evidence" value="ECO:0007669"/>
    <property type="project" value="UniProtKB-KW"/>
</dbReference>
<dbReference type="InterPro" id="IPR050659">
    <property type="entry name" value="Peptidase_M24B"/>
</dbReference>
<reference evidence="6" key="1">
    <citation type="submission" date="2010-03" db="EMBL/GenBank/DDBJ databases">
        <title>The genome sequence of Synergistetes sp. SGP1.</title>
        <authorList>
            <consortium name="metaHIT consortium -- http://www.metahit.eu/"/>
            <person name="Pajon A."/>
            <person name="Turner K."/>
            <person name="Parkhill J."/>
            <person name="Wade W."/>
            <person name="Vartoukian S."/>
        </authorList>
    </citation>
    <scope>NUCLEOTIDE SEQUENCE [LARGE SCALE GENOMIC DNA]</scope>
    <source>
        <strain evidence="6">SGP1</strain>
    </source>
</reference>
<evidence type="ECO:0000259" key="4">
    <source>
        <dbReference type="Pfam" id="PF01321"/>
    </source>
</evidence>
<keyword evidence="1" id="KW-0479">Metal-binding</keyword>
<dbReference type="EC" id="3.4.13.9" evidence="5"/>
<dbReference type="InterPro" id="IPR001714">
    <property type="entry name" value="Pept_M24_MAP"/>
</dbReference>
<sequence>MAFEAVNKRLVRFRALLKEKGLDAFVLLVLERHNTENCHYLSGFRGSSAALVVDRENALLVTDGRYRIQAAAETPFEVVIQSELPLPAWLAKAVKDARWRRVGFEAEKVSHRIFSLSLEPVGIEWVDASELIPSLRRAKDAEEVEAIRRAALIGRQAYGNVLRTVRPGMTEAEFEGALLLEIKRLGAEKGWAHDDFIVASGARGAICHAHATSRAFEAGDVVTVDYGAMVGGYMSDITRNFAVGRPDDKALEVNDVLLRAHRAAAAALRPGLAGREADAIARRIIAEAGYGRNFVHSLGHGLGLEVHEAPRLSATSRDVLQAGDVVTVEPGIYIEGWGGLRIEDDYLITQDGAECLTATDNQSLEVVA</sequence>
<proteinExistence type="predicted"/>
<dbReference type="Gene3D" id="3.90.230.10">
    <property type="entry name" value="Creatinase/methionine aminopeptidase superfamily"/>
    <property type="match status" value="1"/>
</dbReference>
<dbReference type="AlphaFoldDB" id="A0AB94IWA0"/>
<dbReference type="RefSeq" id="WP_015556192.1">
    <property type="nucleotide sequence ID" value="NC_021038.1"/>
</dbReference>
<dbReference type="SUPFAM" id="SSF53092">
    <property type="entry name" value="Creatinase/prolidase N-terminal domain"/>
    <property type="match status" value="1"/>
</dbReference>
<protein>
    <submittedName>
        <fullName evidence="5">Xaa-Pro aminopeptidase</fullName>
        <ecNumber evidence="5">3.4.11.9</ecNumber>
        <ecNumber evidence="5">3.4.13.9</ecNumber>
    </submittedName>
</protein>
<gene>
    <name evidence="5" type="ORF">SY1_06860</name>
</gene>
<feature type="domain" description="Peptidase M24" evidence="3">
    <location>
        <begin position="145"/>
        <end position="350"/>
    </location>
</feature>
<dbReference type="PANTHER" id="PTHR46112">
    <property type="entry name" value="AMINOPEPTIDASE"/>
    <property type="match status" value="1"/>
</dbReference>
<dbReference type="InterPro" id="IPR001131">
    <property type="entry name" value="Peptidase_M24B_aminopep-P_CS"/>
</dbReference>
<dbReference type="Gene3D" id="3.40.350.10">
    <property type="entry name" value="Creatinase/prolidase N-terminal domain"/>
    <property type="match status" value="1"/>
</dbReference>
<reference evidence="5 6" key="2">
    <citation type="submission" date="2010-03" db="EMBL/GenBank/DDBJ databases">
        <authorList>
            <person name="Pajon A."/>
        </authorList>
    </citation>
    <scope>NUCLEOTIDE SEQUENCE [LARGE SCALE GENOMIC DNA]</scope>
    <source>
        <strain evidence="5 6">SGP1</strain>
    </source>
</reference>
<name>A0AB94IWA0_9BACT</name>
<dbReference type="Pfam" id="PF00557">
    <property type="entry name" value="Peptidase_M24"/>
    <property type="match status" value="1"/>
</dbReference>
<keyword evidence="5" id="KW-0645">Protease</keyword>
<dbReference type="InterPro" id="IPR000994">
    <property type="entry name" value="Pept_M24"/>
</dbReference>
<keyword evidence="5" id="KW-0031">Aminopeptidase</keyword>
<dbReference type="InterPro" id="IPR036005">
    <property type="entry name" value="Creatinase/aminopeptidase-like"/>
</dbReference>